<keyword evidence="4 10" id="KW-0547">Nucleotide-binding</keyword>
<comment type="caution">
    <text evidence="12">The sequence shown here is derived from an EMBL/GenBank/DDBJ whole genome shotgun (WGS) entry which is preliminary data.</text>
</comment>
<dbReference type="GO" id="GO:0005524">
    <property type="term" value="F:ATP binding"/>
    <property type="evidence" value="ECO:0007669"/>
    <property type="project" value="UniProtKB-KW"/>
</dbReference>
<accession>A0A523XPD9</accession>
<dbReference type="EC" id="6.3.5.-" evidence="10"/>
<dbReference type="AlphaFoldDB" id="A0A523XPD9"/>
<evidence type="ECO:0000259" key="11">
    <source>
        <dbReference type="SMART" id="SM00845"/>
    </source>
</evidence>
<dbReference type="EMBL" id="SOIP01000266">
    <property type="protein sequence ID" value="TET81161.1"/>
    <property type="molecule type" value="Genomic_DNA"/>
</dbReference>
<comment type="catalytic activity">
    <reaction evidence="9 10">
        <text>L-glutamyl-tRNA(Gln) + L-glutamine + ATP + H2O = L-glutaminyl-tRNA(Gln) + L-glutamate + ADP + phosphate + H(+)</text>
        <dbReference type="Rhea" id="RHEA:17521"/>
        <dbReference type="Rhea" id="RHEA-COMP:9681"/>
        <dbReference type="Rhea" id="RHEA-COMP:9684"/>
        <dbReference type="ChEBI" id="CHEBI:15377"/>
        <dbReference type="ChEBI" id="CHEBI:15378"/>
        <dbReference type="ChEBI" id="CHEBI:29985"/>
        <dbReference type="ChEBI" id="CHEBI:30616"/>
        <dbReference type="ChEBI" id="CHEBI:43474"/>
        <dbReference type="ChEBI" id="CHEBI:58359"/>
        <dbReference type="ChEBI" id="CHEBI:78520"/>
        <dbReference type="ChEBI" id="CHEBI:78521"/>
        <dbReference type="ChEBI" id="CHEBI:456216"/>
    </reaction>
</comment>
<dbReference type="PANTHER" id="PTHR11659">
    <property type="entry name" value="GLUTAMYL-TRNA GLN AMIDOTRANSFERASE SUBUNIT B MITOCHONDRIAL AND PROKARYOTIC PET112-RELATED"/>
    <property type="match status" value="1"/>
</dbReference>
<dbReference type="GO" id="GO:0050567">
    <property type="term" value="F:glutaminyl-tRNA synthase (glutamine-hydrolyzing) activity"/>
    <property type="evidence" value="ECO:0007669"/>
    <property type="project" value="UniProtKB-UniRule"/>
</dbReference>
<dbReference type="Pfam" id="PF02637">
    <property type="entry name" value="GatB_Yqey"/>
    <property type="match status" value="1"/>
</dbReference>
<dbReference type="NCBIfam" id="TIGR00133">
    <property type="entry name" value="gatB"/>
    <property type="match status" value="1"/>
</dbReference>
<sequence length="481" mass="54508">MEYETVIGMEIHAQLATRTKVFCGCSTEFGADPNVHVCPVCLGMPGVLPVLNKEVVNLAIRGALALRAKIQGMSRFARKSYFYPDLPKGYQISQYEESFATDGYVMIDSDGKRKKIRVKRMNLEEDAGKSIHEQSTTLVDFNRCGVALLEIVTMPDLKSPEEAVAYLRTVRRQLQYAGVSSCDMEKGHFRCEPNVSVRPAGSDKLGTRTELKNLNSLKAVERGLRFEIERQIGLLKRGEQVVQQTLLWDEKEQKAAPMRAKEEAEDYRYFIEPDLVPLIVETQWVEKVKSDMPELADDRAERFVKEYRIRPYDAGVLTSTRELADYYERTIGLHKDPTGLANWISTEVLGLMNEKGIAIRELKARPEHLAELFNLIADGSINKKMAKEIFMEMAEKGIGAKAIVSEKGLRQVTDEKELEDMITRVLSENPKEVERYFGGKDALFGFFVGQVMKASRGKANPKLVNEILRRQLNKRKNSPNS</sequence>
<dbReference type="NCBIfam" id="NF004012">
    <property type="entry name" value="PRK05477.1-2"/>
    <property type="match status" value="1"/>
</dbReference>
<dbReference type="Proteomes" id="UP000315534">
    <property type="component" value="Unassembled WGS sequence"/>
</dbReference>
<evidence type="ECO:0000313" key="12">
    <source>
        <dbReference type="EMBL" id="TET81161.1"/>
    </source>
</evidence>
<dbReference type="InterPro" id="IPR014746">
    <property type="entry name" value="Gln_synth/guanido_kin_cat_dom"/>
</dbReference>
<dbReference type="GO" id="GO:0070681">
    <property type="term" value="P:glutaminyl-tRNAGln biosynthesis via transamidation"/>
    <property type="evidence" value="ECO:0007669"/>
    <property type="project" value="TreeGrafter"/>
</dbReference>
<evidence type="ECO:0000256" key="1">
    <source>
        <dbReference type="ARBA" id="ARBA00005306"/>
    </source>
</evidence>
<dbReference type="PANTHER" id="PTHR11659:SF0">
    <property type="entry name" value="GLUTAMYL-TRNA(GLN) AMIDOTRANSFERASE SUBUNIT B, MITOCHONDRIAL"/>
    <property type="match status" value="1"/>
</dbReference>
<evidence type="ECO:0000256" key="7">
    <source>
        <dbReference type="ARBA" id="ARBA00024799"/>
    </source>
</evidence>
<gene>
    <name evidence="10 12" type="primary">gatB</name>
    <name evidence="12" type="ORF">E3J38_04395</name>
</gene>
<evidence type="ECO:0000256" key="6">
    <source>
        <dbReference type="ARBA" id="ARBA00022917"/>
    </source>
</evidence>
<dbReference type="InterPro" id="IPR004413">
    <property type="entry name" value="GatB"/>
</dbReference>
<keyword evidence="5 10" id="KW-0067">ATP-binding</keyword>
<comment type="subunit">
    <text evidence="2 10">Heterotrimer of A, B and C subunits.</text>
</comment>
<dbReference type="InterPro" id="IPR018027">
    <property type="entry name" value="Asn/Gln_amidotransferase"/>
</dbReference>
<reference evidence="12 13" key="1">
    <citation type="submission" date="2019-03" db="EMBL/GenBank/DDBJ databases">
        <title>Metabolic potential of uncultured bacteria and archaea associated with petroleum seepage in deep-sea sediments.</title>
        <authorList>
            <person name="Dong X."/>
            <person name="Hubert C."/>
        </authorList>
    </citation>
    <scope>NUCLEOTIDE SEQUENCE [LARGE SCALE GENOMIC DNA]</scope>
    <source>
        <strain evidence="12">E29_bin36</strain>
    </source>
</reference>
<dbReference type="HAMAP" id="MF_00121">
    <property type="entry name" value="GatB"/>
    <property type="match status" value="1"/>
</dbReference>
<evidence type="ECO:0000313" key="13">
    <source>
        <dbReference type="Proteomes" id="UP000315534"/>
    </source>
</evidence>
<evidence type="ECO:0000256" key="3">
    <source>
        <dbReference type="ARBA" id="ARBA00022598"/>
    </source>
</evidence>
<dbReference type="Gene3D" id="1.10.10.410">
    <property type="match status" value="1"/>
</dbReference>
<dbReference type="Gene3D" id="1.10.150.380">
    <property type="entry name" value="GatB domain, N-terminal subdomain"/>
    <property type="match status" value="1"/>
</dbReference>
<evidence type="ECO:0000256" key="5">
    <source>
        <dbReference type="ARBA" id="ARBA00022840"/>
    </source>
</evidence>
<dbReference type="NCBIfam" id="NF004014">
    <property type="entry name" value="PRK05477.1-4"/>
    <property type="match status" value="1"/>
</dbReference>
<dbReference type="GO" id="GO:0016740">
    <property type="term" value="F:transferase activity"/>
    <property type="evidence" value="ECO:0007669"/>
    <property type="project" value="UniProtKB-KW"/>
</dbReference>
<evidence type="ECO:0000256" key="9">
    <source>
        <dbReference type="ARBA" id="ARBA00047913"/>
    </source>
</evidence>
<dbReference type="Pfam" id="PF02934">
    <property type="entry name" value="GatB_N"/>
    <property type="match status" value="1"/>
</dbReference>
<evidence type="ECO:0000256" key="2">
    <source>
        <dbReference type="ARBA" id="ARBA00011123"/>
    </source>
</evidence>
<name>A0A523XPD9_UNCT6</name>
<dbReference type="FunFam" id="1.10.10.410:FF:000001">
    <property type="entry name" value="Aspartyl/glutamyl-tRNA(Asn/Gln) amidotransferase subunit B"/>
    <property type="match status" value="1"/>
</dbReference>
<comment type="similarity">
    <text evidence="1 10">Belongs to the GatB/GatE family. GatB subfamily.</text>
</comment>
<dbReference type="PROSITE" id="PS01234">
    <property type="entry name" value="GATB"/>
    <property type="match status" value="1"/>
</dbReference>
<dbReference type="InterPro" id="IPR006075">
    <property type="entry name" value="Asn/Gln-tRNA_Trfase_suB/E_cat"/>
</dbReference>
<keyword evidence="3 10" id="KW-0436">Ligase</keyword>
<keyword evidence="6 10" id="KW-0648">Protein biosynthesis</keyword>
<organism evidence="12 13">
    <name type="scientific">candidate division TA06 bacterium</name>
    <dbReference type="NCBI Taxonomy" id="2250710"/>
    <lineage>
        <taxon>Bacteria</taxon>
        <taxon>Bacteria division TA06</taxon>
    </lineage>
</organism>
<evidence type="ECO:0000256" key="8">
    <source>
        <dbReference type="ARBA" id="ARBA00047380"/>
    </source>
</evidence>
<dbReference type="GO" id="GO:0006412">
    <property type="term" value="P:translation"/>
    <property type="evidence" value="ECO:0007669"/>
    <property type="project" value="UniProtKB-UniRule"/>
</dbReference>
<evidence type="ECO:0000256" key="10">
    <source>
        <dbReference type="HAMAP-Rule" id="MF_00121"/>
    </source>
</evidence>
<feature type="domain" description="Asn/Gln amidotransferase" evidence="11">
    <location>
        <begin position="325"/>
        <end position="472"/>
    </location>
</feature>
<dbReference type="SUPFAM" id="SSF89095">
    <property type="entry name" value="GatB/YqeY motif"/>
    <property type="match status" value="1"/>
</dbReference>
<dbReference type="GO" id="GO:0050566">
    <property type="term" value="F:asparaginyl-tRNA synthase (glutamine-hydrolyzing) activity"/>
    <property type="evidence" value="ECO:0007669"/>
    <property type="project" value="RHEA"/>
</dbReference>
<dbReference type="InterPro" id="IPR023168">
    <property type="entry name" value="GatB_Yqey_C_2"/>
</dbReference>
<dbReference type="SUPFAM" id="SSF55931">
    <property type="entry name" value="Glutamine synthetase/guanido kinase"/>
    <property type="match status" value="1"/>
</dbReference>
<dbReference type="InterPro" id="IPR003789">
    <property type="entry name" value="Asn/Gln_tRNA_amidoTrase-B-like"/>
</dbReference>
<keyword evidence="12" id="KW-0808">Transferase</keyword>
<evidence type="ECO:0000256" key="4">
    <source>
        <dbReference type="ARBA" id="ARBA00022741"/>
    </source>
</evidence>
<dbReference type="InterPro" id="IPR017958">
    <property type="entry name" value="Gln-tRNA_amidoTrfase_suB_CS"/>
</dbReference>
<comment type="function">
    <text evidence="7 10">Allows the formation of correctly charged Asn-tRNA(Asn) or Gln-tRNA(Gln) through the transamidation of misacylated Asp-tRNA(Asn) or Glu-tRNA(Gln) in organisms which lack either or both of asparaginyl-tRNA or glutaminyl-tRNA synthetases. The reaction takes place in the presence of glutamine and ATP through an activated phospho-Asp-tRNA(Asn) or phospho-Glu-tRNA(Gln).</text>
</comment>
<proteinExistence type="inferred from homology"/>
<dbReference type="SMART" id="SM00845">
    <property type="entry name" value="GatB_Yqey"/>
    <property type="match status" value="1"/>
</dbReference>
<dbReference type="InterPro" id="IPR017959">
    <property type="entry name" value="Asn/Gln-tRNA_amidoTrfase_suB/E"/>
</dbReference>
<dbReference type="InterPro" id="IPR042114">
    <property type="entry name" value="GatB_C_1"/>
</dbReference>
<protein>
    <recommendedName>
        <fullName evidence="10">Aspartyl/glutamyl-tRNA(Asn/Gln) amidotransferase subunit B</fullName>
        <shortName evidence="10">Asp/Glu-ADT subunit B</shortName>
        <ecNumber evidence="10">6.3.5.-</ecNumber>
    </recommendedName>
</protein>
<comment type="catalytic activity">
    <reaction evidence="8 10">
        <text>L-aspartyl-tRNA(Asn) + L-glutamine + ATP + H2O = L-asparaginyl-tRNA(Asn) + L-glutamate + ADP + phosphate + 2 H(+)</text>
        <dbReference type="Rhea" id="RHEA:14513"/>
        <dbReference type="Rhea" id="RHEA-COMP:9674"/>
        <dbReference type="Rhea" id="RHEA-COMP:9677"/>
        <dbReference type="ChEBI" id="CHEBI:15377"/>
        <dbReference type="ChEBI" id="CHEBI:15378"/>
        <dbReference type="ChEBI" id="CHEBI:29985"/>
        <dbReference type="ChEBI" id="CHEBI:30616"/>
        <dbReference type="ChEBI" id="CHEBI:43474"/>
        <dbReference type="ChEBI" id="CHEBI:58359"/>
        <dbReference type="ChEBI" id="CHEBI:78515"/>
        <dbReference type="ChEBI" id="CHEBI:78516"/>
        <dbReference type="ChEBI" id="CHEBI:456216"/>
    </reaction>
</comment>